<dbReference type="STRING" id="34508.A0A4U5LWY0"/>
<dbReference type="Proteomes" id="UP000298663">
    <property type="component" value="Unassembled WGS sequence"/>
</dbReference>
<dbReference type="EMBL" id="AZBU02000011">
    <property type="protein sequence ID" value="TKR60728.1"/>
    <property type="molecule type" value="Genomic_DNA"/>
</dbReference>
<gene>
    <name evidence="1" type="ORF">L596_027930</name>
</gene>
<evidence type="ECO:0000313" key="2">
    <source>
        <dbReference type="Proteomes" id="UP000298663"/>
    </source>
</evidence>
<accession>A0A4U5LWY0</accession>
<comment type="caution">
    <text evidence="1">The sequence shown here is derived from an EMBL/GenBank/DDBJ whole genome shotgun (WGS) entry which is preliminary data.</text>
</comment>
<dbReference type="OrthoDB" id="5834732at2759"/>
<sequence>MFLCLDSAELLLSTNLFEGSINALIYRNLEMLVLTWMSDPINDLYSDAIVTAIFHAQTNPVPDKYLPRKILPDSRLKLVEGSLRRKRGDYGRWRGGPREDDRRP</sequence>
<protein>
    <submittedName>
        <fullName evidence="1">Uncharacterized protein</fullName>
    </submittedName>
</protein>
<dbReference type="GO" id="GO:0005634">
    <property type="term" value="C:nucleus"/>
    <property type="evidence" value="ECO:0007669"/>
    <property type="project" value="UniProtKB-SubCell"/>
</dbReference>
<organism evidence="1 2">
    <name type="scientific">Steinernema carpocapsae</name>
    <name type="common">Entomopathogenic nematode</name>
    <dbReference type="NCBI Taxonomy" id="34508"/>
    <lineage>
        <taxon>Eukaryota</taxon>
        <taxon>Metazoa</taxon>
        <taxon>Ecdysozoa</taxon>
        <taxon>Nematoda</taxon>
        <taxon>Chromadorea</taxon>
        <taxon>Rhabditida</taxon>
        <taxon>Tylenchina</taxon>
        <taxon>Panagrolaimomorpha</taxon>
        <taxon>Strongyloidoidea</taxon>
        <taxon>Steinernematidae</taxon>
        <taxon>Steinernema</taxon>
    </lineage>
</organism>
<name>A0A4U5LWY0_STECR</name>
<dbReference type="GO" id="GO:0006397">
    <property type="term" value="P:mRNA processing"/>
    <property type="evidence" value="ECO:0007669"/>
    <property type="project" value="UniProtKB-KW"/>
</dbReference>
<dbReference type="AlphaFoldDB" id="A0A4U5LWY0"/>
<keyword evidence="2" id="KW-1185">Reference proteome</keyword>
<evidence type="ECO:0000313" key="1">
    <source>
        <dbReference type="EMBL" id="TKR60728.1"/>
    </source>
</evidence>
<reference evidence="1 2" key="2">
    <citation type="journal article" date="2019" name="G3 (Bethesda)">
        <title>Hybrid Assembly of the Genome of the Entomopathogenic Nematode Steinernema carpocapsae Identifies the X-Chromosome.</title>
        <authorList>
            <person name="Serra L."/>
            <person name="Macchietto M."/>
            <person name="Macias-Munoz A."/>
            <person name="McGill C.J."/>
            <person name="Rodriguez I.M."/>
            <person name="Rodriguez B."/>
            <person name="Murad R."/>
            <person name="Mortazavi A."/>
        </authorList>
    </citation>
    <scope>NUCLEOTIDE SEQUENCE [LARGE SCALE GENOMIC DNA]</scope>
    <source>
        <strain evidence="1 2">ALL</strain>
    </source>
</reference>
<proteinExistence type="predicted"/>
<reference evidence="1 2" key="1">
    <citation type="journal article" date="2015" name="Genome Biol.">
        <title>Comparative genomics of Steinernema reveals deeply conserved gene regulatory networks.</title>
        <authorList>
            <person name="Dillman A.R."/>
            <person name="Macchietto M."/>
            <person name="Porter C.F."/>
            <person name="Rogers A."/>
            <person name="Williams B."/>
            <person name="Antoshechkin I."/>
            <person name="Lee M.M."/>
            <person name="Goodwin Z."/>
            <person name="Lu X."/>
            <person name="Lewis E.E."/>
            <person name="Goodrich-Blair H."/>
            <person name="Stock S.P."/>
            <person name="Adams B.J."/>
            <person name="Sternberg P.W."/>
            <person name="Mortazavi A."/>
        </authorList>
    </citation>
    <scope>NUCLEOTIDE SEQUENCE [LARGE SCALE GENOMIC DNA]</scope>
    <source>
        <strain evidence="1 2">ALL</strain>
    </source>
</reference>